<gene>
    <name evidence="1" type="ORF">SAMN04487967_3728</name>
</gene>
<sequence length="335" mass="36821">MGYQETTRRRALAAIGAASTIGIAGCMGGGGGDQLQMRTSTEDTSAYQLSSGLAAVADNHDEISIDARPSDGALQSMRQLDAGDADLAYTDAYNSWEIINEMGEYEDEPFESEIQAAFWYYDIYGGLTAADQETAETVEDLDGLAVNPNPVGTAMRTMTEAHLEHALDLDSYDELALDYGEEGSALGEGTADVVSDIRINVDLQPSYVEEQYSINDDAWLVHWPDNVVESIQDDDAPVTGEYLSVDDTPGPDVGDRDEEWWVATVYNVYVREDFDNDTMYTLLEMIRDNSEELADYQDLAGDWADMENLAEPAADIPDVEMHEGAQDFFEDEGVL</sequence>
<dbReference type="Gene3D" id="3.40.190.10">
    <property type="entry name" value="Periplasmic binding protein-like II"/>
    <property type="match status" value="2"/>
</dbReference>
<organism evidence="1 2">
    <name type="scientific">Natronorubrum sediminis</name>
    <dbReference type="NCBI Taxonomy" id="640943"/>
    <lineage>
        <taxon>Archaea</taxon>
        <taxon>Methanobacteriati</taxon>
        <taxon>Methanobacteriota</taxon>
        <taxon>Stenosarchaea group</taxon>
        <taxon>Halobacteria</taxon>
        <taxon>Halobacteriales</taxon>
        <taxon>Natrialbaceae</taxon>
        <taxon>Natronorubrum</taxon>
    </lineage>
</organism>
<dbReference type="PANTHER" id="PTHR42941:SF1">
    <property type="entry name" value="SLL1037 PROTEIN"/>
    <property type="match status" value="1"/>
</dbReference>
<evidence type="ECO:0000313" key="2">
    <source>
        <dbReference type="Proteomes" id="UP000199112"/>
    </source>
</evidence>
<evidence type="ECO:0008006" key="3">
    <source>
        <dbReference type="Google" id="ProtNLM"/>
    </source>
</evidence>
<keyword evidence="2" id="KW-1185">Reference proteome</keyword>
<dbReference type="Proteomes" id="UP000199112">
    <property type="component" value="Unassembled WGS sequence"/>
</dbReference>
<proteinExistence type="predicted"/>
<name>A0A1H6G566_9EURY</name>
<accession>A0A1H6G566</accession>
<dbReference type="AlphaFoldDB" id="A0A1H6G566"/>
<protein>
    <recommendedName>
        <fullName evidence="3">TRAP transporter solute receptor, TAXI family</fullName>
    </recommendedName>
</protein>
<dbReference type="PANTHER" id="PTHR42941">
    <property type="entry name" value="SLL1037 PROTEIN"/>
    <property type="match status" value="1"/>
</dbReference>
<dbReference type="InterPro" id="IPR011852">
    <property type="entry name" value="TRAP_TAXI"/>
</dbReference>
<reference evidence="2" key="1">
    <citation type="submission" date="2016-10" db="EMBL/GenBank/DDBJ databases">
        <authorList>
            <person name="Varghese N."/>
            <person name="Submissions S."/>
        </authorList>
    </citation>
    <scope>NUCLEOTIDE SEQUENCE [LARGE SCALE GENOMIC DNA]</scope>
    <source>
        <strain evidence="2">CGMCC 1.8981</strain>
    </source>
</reference>
<evidence type="ECO:0000313" key="1">
    <source>
        <dbReference type="EMBL" id="SEH18189.1"/>
    </source>
</evidence>
<dbReference type="EMBL" id="FNWL01000006">
    <property type="protein sequence ID" value="SEH18189.1"/>
    <property type="molecule type" value="Genomic_DNA"/>
</dbReference>
<dbReference type="Pfam" id="PF16868">
    <property type="entry name" value="NMT1_3"/>
    <property type="match status" value="1"/>
</dbReference>
<dbReference type="SUPFAM" id="SSF53850">
    <property type="entry name" value="Periplasmic binding protein-like II"/>
    <property type="match status" value="1"/>
</dbReference>